<dbReference type="InterPro" id="IPR023829">
    <property type="entry name" value="PGA_PgaD"/>
</dbReference>
<evidence type="ECO:0000256" key="1">
    <source>
        <dbReference type="SAM" id="Phobius"/>
    </source>
</evidence>
<dbReference type="Proteomes" id="UP000295380">
    <property type="component" value="Unassembled WGS sequence"/>
</dbReference>
<comment type="caution">
    <text evidence="2">The sequence shown here is derived from an EMBL/GenBank/DDBJ whole genome shotgun (WGS) entry which is preliminary data.</text>
</comment>
<dbReference type="RefSeq" id="WP_166638341.1">
    <property type="nucleotide sequence ID" value="NZ_SOBR01000009.1"/>
</dbReference>
<dbReference type="GO" id="GO:0043709">
    <property type="term" value="P:cell adhesion involved in single-species biofilm formation"/>
    <property type="evidence" value="ECO:0007669"/>
    <property type="project" value="InterPro"/>
</dbReference>
<reference evidence="2 3" key="1">
    <citation type="submission" date="2019-03" db="EMBL/GenBank/DDBJ databases">
        <title>Genomic Encyclopedia of Type Strains, Phase IV (KMG-IV): sequencing the most valuable type-strain genomes for metagenomic binning, comparative biology and taxonomic classification.</title>
        <authorList>
            <person name="Goeker M."/>
        </authorList>
    </citation>
    <scope>NUCLEOTIDE SEQUENCE [LARGE SCALE GENOMIC DNA]</scope>
    <source>
        <strain evidence="2 3">DSM 6770</strain>
    </source>
</reference>
<evidence type="ECO:0000313" key="2">
    <source>
        <dbReference type="EMBL" id="TDU19104.1"/>
    </source>
</evidence>
<dbReference type="EMBL" id="SOBR01000009">
    <property type="protein sequence ID" value="TDU19104.1"/>
    <property type="molecule type" value="Genomic_DNA"/>
</dbReference>
<keyword evidence="1" id="KW-0472">Membrane</keyword>
<dbReference type="Pfam" id="PF13994">
    <property type="entry name" value="PgaD"/>
    <property type="match status" value="1"/>
</dbReference>
<protein>
    <submittedName>
        <fullName evidence="2">Poly-beta-1,6-N-acetyl-D-glucosamine biosynthesis protein PgaD</fullName>
    </submittedName>
</protein>
<dbReference type="NCBIfam" id="TIGR03940">
    <property type="entry name" value="PGA_PgaD"/>
    <property type="match status" value="1"/>
</dbReference>
<dbReference type="AlphaFoldDB" id="A0A4R7NF08"/>
<accession>A0A4R7NF08</accession>
<gene>
    <name evidence="2" type="ORF">C8E00_10953</name>
</gene>
<feature type="transmembrane region" description="Helical" evidence="1">
    <location>
        <begin position="74"/>
        <end position="96"/>
    </location>
</feature>
<keyword evidence="1" id="KW-0812">Transmembrane</keyword>
<organism evidence="2 3">
    <name type="scientific">Chromohalobacter marismortui</name>
    <dbReference type="NCBI Taxonomy" id="42055"/>
    <lineage>
        <taxon>Bacteria</taxon>
        <taxon>Pseudomonadati</taxon>
        <taxon>Pseudomonadota</taxon>
        <taxon>Gammaproteobacteria</taxon>
        <taxon>Oceanospirillales</taxon>
        <taxon>Halomonadaceae</taxon>
        <taxon>Chromohalobacter</taxon>
    </lineage>
</organism>
<proteinExistence type="predicted"/>
<evidence type="ECO:0000313" key="3">
    <source>
        <dbReference type="Proteomes" id="UP000295380"/>
    </source>
</evidence>
<name>A0A4R7NF08_9GAMM</name>
<keyword evidence="3" id="KW-1185">Reference proteome</keyword>
<feature type="transmembrane region" description="Helical" evidence="1">
    <location>
        <begin position="26"/>
        <end position="54"/>
    </location>
</feature>
<sequence length="161" mass="18434">MRDETVMLELPDIIQRPDLQSRRQRGVFALLSGLGWMLWLYLFLPLSTLLGWAFGSVRFEAYVIDSHEHSWASLSIYAVTVGLAGMALLLWAFYNYRRFRHADRRRPPAPLTTERLATSFGVRDAQVEHLQRSHVTTLRHDAWGHIVAIETVSGPCSEAIE</sequence>
<keyword evidence="1" id="KW-1133">Transmembrane helix</keyword>